<evidence type="ECO:0000256" key="2">
    <source>
        <dbReference type="ARBA" id="ARBA00022475"/>
    </source>
</evidence>
<dbReference type="InterPro" id="IPR002293">
    <property type="entry name" value="AA/rel_permease1"/>
</dbReference>
<evidence type="ECO:0000313" key="8">
    <source>
        <dbReference type="Proteomes" id="UP001240236"/>
    </source>
</evidence>
<feature type="transmembrane region" description="Helical" evidence="6">
    <location>
        <begin position="108"/>
        <end position="131"/>
    </location>
</feature>
<dbReference type="PANTHER" id="PTHR42770:SF13">
    <property type="entry name" value="L-METHIONINE_BRANCHED-CHAIN AMINO ACID EXPORTER YJEH"/>
    <property type="match status" value="1"/>
</dbReference>
<reference evidence="7 8" key="1">
    <citation type="submission" date="2023-07" db="EMBL/GenBank/DDBJ databases">
        <title>Sequencing the genomes of 1000 actinobacteria strains.</title>
        <authorList>
            <person name="Klenk H.-P."/>
        </authorList>
    </citation>
    <scope>NUCLEOTIDE SEQUENCE [LARGE SCALE GENOMIC DNA]</scope>
    <source>
        <strain evidence="7 8">DSM 44709</strain>
    </source>
</reference>
<evidence type="ECO:0000256" key="1">
    <source>
        <dbReference type="ARBA" id="ARBA00004651"/>
    </source>
</evidence>
<feature type="transmembrane region" description="Helical" evidence="6">
    <location>
        <begin position="270"/>
        <end position="295"/>
    </location>
</feature>
<feature type="transmembrane region" description="Helical" evidence="6">
    <location>
        <begin position="316"/>
        <end position="338"/>
    </location>
</feature>
<dbReference type="GO" id="GO:0005886">
    <property type="term" value="C:plasma membrane"/>
    <property type="evidence" value="ECO:0007669"/>
    <property type="project" value="UniProtKB-SubCell"/>
</dbReference>
<feature type="transmembrane region" description="Helical" evidence="6">
    <location>
        <begin position="143"/>
        <end position="162"/>
    </location>
</feature>
<dbReference type="PIRSF" id="PIRSF006060">
    <property type="entry name" value="AA_transporter"/>
    <property type="match status" value="1"/>
</dbReference>
<evidence type="ECO:0000313" key="7">
    <source>
        <dbReference type="EMBL" id="MDQ0366386.1"/>
    </source>
</evidence>
<feature type="transmembrane region" description="Helical" evidence="6">
    <location>
        <begin position="226"/>
        <end position="250"/>
    </location>
</feature>
<protein>
    <submittedName>
        <fullName evidence="7">Amino acid efflux transporter</fullName>
    </submittedName>
</protein>
<feature type="transmembrane region" description="Helical" evidence="6">
    <location>
        <begin position="174"/>
        <end position="196"/>
    </location>
</feature>
<evidence type="ECO:0000256" key="6">
    <source>
        <dbReference type="SAM" id="Phobius"/>
    </source>
</evidence>
<keyword evidence="2" id="KW-1003">Cell membrane</keyword>
<name>A0AAE3VZ30_9ACTN</name>
<feature type="transmembrane region" description="Helical" evidence="6">
    <location>
        <begin position="376"/>
        <end position="404"/>
    </location>
</feature>
<keyword evidence="8" id="KW-1185">Reference proteome</keyword>
<evidence type="ECO:0000256" key="5">
    <source>
        <dbReference type="ARBA" id="ARBA00023136"/>
    </source>
</evidence>
<keyword evidence="5 6" id="KW-0472">Membrane</keyword>
<sequence>MKRLNIRYGTAILLGGVLGPGVLVLPQLGAAVAGPASILAWAALLLLSAPVAITFAVLGVRYPDGGGVAAFARRAFGDRTAAVVGVWFYGVIPLGTFAGALVGAEAAAAALGLGHGVALLAAVLLMAAAFAVNAAGLRTSGRVQMWLLTLLVGLLGTAIVTAGDQARAVHFMPFAPHGVGGVAAAIGVLLFAFVGWEAASHLSADFAAGATDRDGRRVLMRSTQGALAVVGVLYLALAVVTVGVLGPRAAEAGALGALLETGIGPAARPILAVAALLLSFGGINTYLAGAARLGAALARDGVLPRWFARGGEPGAVPLRSLALLATMSAACAVPVVLLHFDLDFLLRVTAACLAAVTFVGAAAATRLLPPGHEHRAAVLATALSALAVACCGAFLLAPAVLAALTLAGSRGRKPATPPPTEALTAARP</sequence>
<dbReference type="GO" id="GO:0022857">
    <property type="term" value="F:transmembrane transporter activity"/>
    <property type="evidence" value="ECO:0007669"/>
    <property type="project" value="InterPro"/>
</dbReference>
<keyword evidence="3 6" id="KW-0812">Transmembrane</keyword>
<feature type="transmembrane region" description="Helical" evidence="6">
    <location>
        <begin position="81"/>
        <end position="102"/>
    </location>
</feature>
<dbReference type="Gene3D" id="1.20.1740.10">
    <property type="entry name" value="Amino acid/polyamine transporter I"/>
    <property type="match status" value="1"/>
</dbReference>
<feature type="transmembrane region" description="Helical" evidence="6">
    <location>
        <begin position="38"/>
        <end position="60"/>
    </location>
</feature>
<feature type="transmembrane region" description="Helical" evidence="6">
    <location>
        <begin position="344"/>
        <end position="364"/>
    </location>
</feature>
<comment type="subcellular location">
    <subcellularLocation>
        <location evidence="1">Cell membrane</location>
        <topology evidence="1">Multi-pass membrane protein</topology>
    </subcellularLocation>
</comment>
<dbReference type="Proteomes" id="UP001240236">
    <property type="component" value="Unassembled WGS sequence"/>
</dbReference>
<feature type="transmembrane region" description="Helical" evidence="6">
    <location>
        <begin position="12"/>
        <end position="32"/>
    </location>
</feature>
<comment type="caution">
    <text evidence="7">The sequence shown here is derived from an EMBL/GenBank/DDBJ whole genome shotgun (WGS) entry which is preliminary data.</text>
</comment>
<evidence type="ECO:0000256" key="3">
    <source>
        <dbReference type="ARBA" id="ARBA00022692"/>
    </source>
</evidence>
<organism evidence="7 8">
    <name type="scientific">Catenuloplanes indicus</name>
    <dbReference type="NCBI Taxonomy" id="137267"/>
    <lineage>
        <taxon>Bacteria</taxon>
        <taxon>Bacillati</taxon>
        <taxon>Actinomycetota</taxon>
        <taxon>Actinomycetes</taxon>
        <taxon>Micromonosporales</taxon>
        <taxon>Micromonosporaceae</taxon>
        <taxon>Catenuloplanes</taxon>
    </lineage>
</organism>
<dbReference type="Pfam" id="PF13520">
    <property type="entry name" value="AA_permease_2"/>
    <property type="match status" value="1"/>
</dbReference>
<keyword evidence="4 6" id="KW-1133">Transmembrane helix</keyword>
<dbReference type="InterPro" id="IPR050367">
    <property type="entry name" value="APC_superfamily"/>
</dbReference>
<dbReference type="RefSeq" id="WP_307239677.1">
    <property type="nucleotide sequence ID" value="NZ_JAUSUZ010000001.1"/>
</dbReference>
<gene>
    <name evidence="7" type="ORF">J2S42_003055</name>
</gene>
<proteinExistence type="predicted"/>
<dbReference type="AlphaFoldDB" id="A0AAE3VZ30"/>
<dbReference type="PANTHER" id="PTHR42770">
    <property type="entry name" value="AMINO ACID TRANSPORTER-RELATED"/>
    <property type="match status" value="1"/>
</dbReference>
<dbReference type="EMBL" id="JAUSUZ010000001">
    <property type="protein sequence ID" value="MDQ0366386.1"/>
    <property type="molecule type" value="Genomic_DNA"/>
</dbReference>
<evidence type="ECO:0000256" key="4">
    <source>
        <dbReference type="ARBA" id="ARBA00022989"/>
    </source>
</evidence>
<accession>A0AAE3VZ30</accession>